<dbReference type="InterPro" id="IPR020846">
    <property type="entry name" value="MFS_dom"/>
</dbReference>
<dbReference type="Gene3D" id="1.20.1720.10">
    <property type="entry name" value="Multidrug resistance protein D"/>
    <property type="match status" value="1"/>
</dbReference>
<feature type="transmembrane region" description="Helical" evidence="6">
    <location>
        <begin position="373"/>
        <end position="391"/>
    </location>
</feature>
<dbReference type="InterPro" id="IPR036259">
    <property type="entry name" value="MFS_trans_sf"/>
</dbReference>
<dbReference type="RefSeq" id="WP_129002669.1">
    <property type="nucleotide sequence ID" value="NZ_SDHZ01000001.1"/>
</dbReference>
<dbReference type="SUPFAM" id="SSF103473">
    <property type="entry name" value="MFS general substrate transporter"/>
    <property type="match status" value="1"/>
</dbReference>
<dbReference type="InterPro" id="IPR011701">
    <property type="entry name" value="MFS"/>
</dbReference>
<evidence type="ECO:0000256" key="3">
    <source>
        <dbReference type="ARBA" id="ARBA00022692"/>
    </source>
</evidence>
<sequence>MLRQASLKRKKIATTLAFISIPLSGFITDIYLPSLPSMSAALRGSEKDIQLTLTFFFLSYGIAQLFVGSVLDSIGRYKPALLALGILVVSSLWISISNSILLIYWLRIIQGIATAILVVAKRAFFVDLYDSERRKHYLSYFTIVWSCGPIVAPFLGGYLQKLFGWQANFYFLAFYAVILLVLELIYSGETIAEKKPFRLGNVISQYRMMLGNRLFIMGIIILGLSYTVVLVFNISGPFVVEKRFGYNAVVVGYCTLVLGFSWMVGGFTGRRLVNMNFEKKVALASRIQLALIIGLLLAGRIGESLICFIVFAFFIHICSGLLYNIFFTDTMMYFPANAGLAGGLLGGMVYVITSASSVLISSVGVIATQNDMAFRYFVASVLLGVIVVYVVKQRRRKQTAVPAAI</sequence>
<dbReference type="OrthoDB" id="9814303at2"/>
<dbReference type="PROSITE" id="PS50850">
    <property type="entry name" value="MFS"/>
    <property type="match status" value="1"/>
</dbReference>
<evidence type="ECO:0000256" key="6">
    <source>
        <dbReference type="SAM" id="Phobius"/>
    </source>
</evidence>
<dbReference type="GO" id="GO:0005886">
    <property type="term" value="C:plasma membrane"/>
    <property type="evidence" value="ECO:0007669"/>
    <property type="project" value="TreeGrafter"/>
</dbReference>
<keyword evidence="3 6" id="KW-0812">Transmembrane</keyword>
<evidence type="ECO:0000259" key="7">
    <source>
        <dbReference type="PROSITE" id="PS50850"/>
    </source>
</evidence>
<gene>
    <name evidence="8" type="ORF">ESB13_09070</name>
</gene>
<evidence type="ECO:0000256" key="1">
    <source>
        <dbReference type="ARBA" id="ARBA00004141"/>
    </source>
</evidence>
<feature type="transmembrane region" description="Helical" evidence="6">
    <location>
        <begin position="246"/>
        <end position="269"/>
    </location>
</feature>
<reference evidence="8 9" key="1">
    <citation type="submission" date="2019-01" db="EMBL/GenBank/DDBJ databases">
        <title>Filimonas sp. strain TTM-71.</title>
        <authorList>
            <person name="Chen W.-M."/>
        </authorList>
    </citation>
    <scope>NUCLEOTIDE SEQUENCE [LARGE SCALE GENOMIC DNA]</scope>
    <source>
        <strain evidence="8 9">TTM-71</strain>
    </source>
</reference>
<name>A0A4Q1DC50_9BACT</name>
<feature type="transmembrane region" description="Helical" evidence="6">
    <location>
        <begin position="338"/>
        <end position="367"/>
    </location>
</feature>
<feature type="transmembrane region" description="Helical" evidence="6">
    <location>
        <begin position="12"/>
        <end position="32"/>
    </location>
</feature>
<dbReference type="GO" id="GO:1990961">
    <property type="term" value="P:xenobiotic detoxification by transmembrane export across the plasma membrane"/>
    <property type="evidence" value="ECO:0007669"/>
    <property type="project" value="TreeGrafter"/>
</dbReference>
<feature type="transmembrane region" description="Helical" evidence="6">
    <location>
        <begin position="102"/>
        <end position="125"/>
    </location>
</feature>
<dbReference type="PANTHER" id="PTHR23502">
    <property type="entry name" value="MAJOR FACILITATOR SUPERFAMILY"/>
    <property type="match status" value="1"/>
</dbReference>
<accession>A0A4Q1DC50</accession>
<keyword evidence="4 6" id="KW-1133">Transmembrane helix</keyword>
<evidence type="ECO:0000256" key="4">
    <source>
        <dbReference type="ARBA" id="ARBA00022989"/>
    </source>
</evidence>
<feature type="transmembrane region" description="Helical" evidence="6">
    <location>
        <begin position="214"/>
        <end position="234"/>
    </location>
</feature>
<feature type="domain" description="Major facilitator superfamily (MFS) profile" evidence="7">
    <location>
        <begin position="13"/>
        <end position="396"/>
    </location>
</feature>
<dbReference type="Proteomes" id="UP000290545">
    <property type="component" value="Unassembled WGS sequence"/>
</dbReference>
<dbReference type="GO" id="GO:0015385">
    <property type="term" value="F:sodium:proton antiporter activity"/>
    <property type="evidence" value="ECO:0007669"/>
    <property type="project" value="TreeGrafter"/>
</dbReference>
<evidence type="ECO:0000313" key="9">
    <source>
        <dbReference type="Proteomes" id="UP000290545"/>
    </source>
</evidence>
<dbReference type="AlphaFoldDB" id="A0A4Q1DC50"/>
<comment type="caution">
    <text evidence="8">The sequence shown here is derived from an EMBL/GenBank/DDBJ whole genome shotgun (WGS) entry which is preliminary data.</text>
</comment>
<protein>
    <submittedName>
        <fullName evidence="8">MFS transporter</fullName>
    </submittedName>
</protein>
<keyword evidence="5 6" id="KW-0472">Membrane</keyword>
<keyword evidence="9" id="KW-1185">Reference proteome</keyword>
<feature type="transmembrane region" description="Helical" evidence="6">
    <location>
        <begin position="137"/>
        <end position="155"/>
    </location>
</feature>
<feature type="transmembrane region" description="Helical" evidence="6">
    <location>
        <begin position="167"/>
        <end position="186"/>
    </location>
</feature>
<feature type="transmembrane region" description="Helical" evidence="6">
    <location>
        <begin position="305"/>
        <end position="326"/>
    </location>
</feature>
<proteinExistence type="predicted"/>
<feature type="transmembrane region" description="Helical" evidence="6">
    <location>
        <begin position="80"/>
        <end position="96"/>
    </location>
</feature>
<evidence type="ECO:0000256" key="5">
    <source>
        <dbReference type="ARBA" id="ARBA00023136"/>
    </source>
</evidence>
<dbReference type="PANTHER" id="PTHR23502:SF132">
    <property type="entry name" value="POLYAMINE TRANSPORTER 2-RELATED"/>
    <property type="match status" value="1"/>
</dbReference>
<evidence type="ECO:0000256" key="2">
    <source>
        <dbReference type="ARBA" id="ARBA00022448"/>
    </source>
</evidence>
<feature type="transmembrane region" description="Helical" evidence="6">
    <location>
        <begin position="281"/>
        <end position="299"/>
    </location>
</feature>
<dbReference type="Pfam" id="PF07690">
    <property type="entry name" value="MFS_1"/>
    <property type="match status" value="1"/>
</dbReference>
<evidence type="ECO:0000313" key="8">
    <source>
        <dbReference type="EMBL" id="RXK86920.1"/>
    </source>
</evidence>
<dbReference type="EMBL" id="SDHZ01000001">
    <property type="protein sequence ID" value="RXK86920.1"/>
    <property type="molecule type" value="Genomic_DNA"/>
</dbReference>
<feature type="transmembrane region" description="Helical" evidence="6">
    <location>
        <begin position="52"/>
        <end position="71"/>
    </location>
</feature>
<keyword evidence="2" id="KW-0813">Transport</keyword>
<organism evidence="8 9">
    <name type="scientific">Filimonas effusa</name>
    <dbReference type="NCBI Taxonomy" id="2508721"/>
    <lineage>
        <taxon>Bacteria</taxon>
        <taxon>Pseudomonadati</taxon>
        <taxon>Bacteroidota</taxon>
        <taxon>Chitinophagia</taxon>
        <taxon>Chitinophagales</taxon>
        <taxon>Chitinophagaceae</taxon>
        <taxon>Filimonas</taxon>
    </lineage>
</organism>
<comment type="subcellular location">
    <subcellularLocation>
        <location evidence="1">Membrane</location>
        <topology evidence="1">Multi-pass membrane protein</topology>
    </subcellularLocation>
</comment>